<gene>
    <name evidence="6" type="ORF">LYPA_23C019428</name>
</gene>
<dbReference type="GO" id="GO:0005840">
    <property type="term" value="C:ribosome"/>
    <property type="evidence" value="ECO:0007669"/>
    <property type="project" value="UniProtKB-KW"/>
</dbReference>
<dbReference type="Pfam" id="PF00886">
    <property type="entry name" value="Ribosomal_S16"/>
    <property type="match status" value="1"/>
</dbReference>
<dbReference type="GO" id="GO:1990904">
    <property type="term" value="C:ribonucleoprotein complex"/>
    <property type="evidence" value="ECO:0007669"/>
    <property type="project" value="UniProtKB-KW"/>
</dbReference>
<dbReference type="GO" id="GO:0003735">
    <property type="term" value="F:structural constituent of ribosome"/>
    <property type="evidence" value="ECO:0007669"/>
    <property type="project" value="InterPro"/>
</dbReference>
<dbReference type="Gene3D" id="3.30.1320.10">
    <property type="match status" value="1"/>
</dbReference>
<dbReference type="Proteomes" id="UP000386466">
    <property type="component" value="Unassembled WGS sequence"/>
</dbReference>
<evidence type="ECO:0000256" key="3">
    <source>
        <dbReference type="ARBA" id="ARBA00023274"/>
    </source>
</evidence>
<sequence length="72" mass="8326">MVQLTTVLCKAYHGVHLSICLALCGYTNQLFYHIVTIHNRDGCFMEQLDSYYPLPNSHGERIVALNLDRIWD</sequence>
<comment type="similarity">
    <text evidence="1">Belongs to the bacterial ribosomal protein bS16 family.</text>
</comment>
<dbReference type="GO" id="GO:0006412">
    <property type="term" value="P:translation"/>
    <property type="evidence" value="ECO:0007669"/>
    <property type="project" value="InterPro"/>
</dbReference>
<evidence type="ECO:0000256" key="1">
    <source>
        <dbReference type="ARBA" id="ARBA00006668"/>
    </source>
</evidence>
<evidence type="ECO:0000256" key="4">
    <source>
        <dbReference type="ARBA" id="ARBA00035263"/>
    </source>
</evidence>
<protein>
    <recommendedName>
        <fullName evidence="4">Small ribosomal subunit protein bS16m</fullName>
    </recommendedName>
    <alternativeName>
        <fullName evidence="5">28S ribosomal protein S16, mitochondrial</fullName>
    </alternativeName>
</protein>
<evidence type="ECO:0000256" key="5">
    <source>
        <dbReference type="ARBA" id="ARBA00035438"/>
    </source>
</evidence>
<dbReference type="SUPFAM" id="SSF54565">
    <property type="entry name" value="Ribosomal protein S16"/>
    <property type="match status" value="1"/>
</dbReference>
<reference evidence="6 7" key="1">
    <citation type="submission" date="2019-01" db="EMBL/GenBank/DDBJ databases">
        <authorList>
            <person name="Alioto T."/>
            <person name="Alioto T."/>
        </authorList>
    </citation>
    <scope>NUCLEOTIDE SEQUENCE [LARGE SCALE GENOMIC DNA]</scope>
</reference>
<dbReference type="AlphaFoldDB" id="A0A485NDW4"/>
<evidence type="ECO:0000313" key="6">
    <source>
        <dbReference type="EMBL" id="VFV30138.1"/>
    </source>
</evidence>
<evidence type="ECO:0000256" key="2">
    <source>
        <dbReference type="ARBA" id="ARBA00022980"/>
    </source>
</evidence>
<keyword evidence="7" id="KW-1185">Reference proteome</keyword>
<dbReference type="InterPro" id="IPR023803">
    <property type="entry name" value="Ribosomal_bS16_dom_sf"/>
</dbReference>
<proteinExistence type="inferred from homology"/>
<organism evidence="6 7">
    <name type="scientific">Lynx pardinus</name>
    <name type="common">Iberian lynx</name>
    <name type="synonym">Felis pardina</name>
    <dbReference type="NCBI Taxonomy" id="191816"/>
    <lineage>
        <taxon>Eukaryota</taxon>
        <taxon>Metazoa</taxon>
        <taxon>Chordata</taxon>
        <taxon>Craniata</taxon>
        <taxon>Vertebrata</taxon>
        <taxon>Euteleostomi</taxon>
        <taxon>Mammalia</taxon>
        <taxon>Eutheria</taxon>
        <taxon>Laurasiatheria</taxon>
        <taxon>Carnivora</taxon>
        <taxon>Feliformia</taxon>
        <taxon>Felidae</taxon>
        <taxon>Felinae</taxon>
        <taxon>Lynx</taxon>
    </lineage>
</organism>
<accession>A0A485NDW4</accession>
<evidence type="ECO:0000313" key="7">
    <source>
        <dbReference type="Proteomes" id="UP000386466"/>
    </source>
</evidence>
<name>A0A485NDW4_LYNPA</name>
<dbReference type="InterPro" id="IPR000307">
    <property type="entry name" value="Ribosomal_bS16"/>
</dbReference>
<dbReference type="EMBL" id="CAAGRJ010013695">
    <property type="protein sequence ID" value="VFV30138.1"/>
    <property type="molecule type" value="Genomic_DNA"/>
</dbReference>
<dbReference type="GO" id="GO:0005737">
    <property type="term" value="C:cytoplasm"/>
    <property type="evidence" value="ECO:0007669"/>
    <property type="project" value="UniProtKB-ARBA"/>
</dbReference>
<keyword evidence="2 6" id="KW-0689">Ribosomal protein</keyword>
<keyword evidence="3" id="KW-0687">Ribonucleoprotein</keyword>